<dbReference type="Pfam" id="PF00005">
    <property type="entry name" value="ABC_tran"/>
    <property type="match status" value="1"/>
</dbReference>
<dbReference type="InterPro" id="IPR050319">
    <property type="entry name" value="ABC_transp_ATP-bind"/>
</dbReference>
<dbReference type="GO" id="GO:0016887">
    <property type="term" value="F:ATP hydrolysis activity"/>
    <property type="evidence" value="ECO:0007669"/>
    <property type="project" value="InterPro"/>
</dbReference>
<dbReference type="RefSeq" id="WP_039683955.1">
    <property type="nucleotide sequence ID" value="NZ_CP010028.1"/>
</dbReference>
<dbReference type="HOGENOM" id="CLU_000604_1_23_0"/>
<feature type="domain" description="ABC transporter" evidence="5">
    <location>
        <begin position="6"/>
        <end position="246"/>
    </location>
</feature>
<dbReference type="KEGG" id="dsw:QR90_08925"/>
<accession>A0A0A7KGC2</accession>
<evidence type="ECO:0000256" key="3">
    <source>
        <dbReference type="ARBA" id="ARBA00022741"/>
    </source>
</evidence>
<dbReference type="PROSITE" id="PS00211">
    <property type="entry name" value="ABC_TRANSPORTER_1"/>
    <property type="match status" value="1"/>
</dbReference>
<dbReference type="Pfam" id="PF08352">
    <property type="entry name" value="oligo_HPY"/>
    <property type="match status" value="1"/>
</dbReference>
<name>A0A0A7KGC2_9DEIO</name>
<dbReference type="NCBIfam" id="TIGR01727">
    <property type="entry name" value="oligo_HPY"/>
    <property type="match status" value="1"/>
</dbReference>
<dbReference type="CDD" id="cd03257">
    <property type="entry name" value="ABC_NikE_OppD_transporters"/>
    <property type="match status" value="1"/>
</dbReference>
<dbReference type="Proteomes" id="UP000030634">
    <property type="component" value="Chromosome"/>
</dbReference>
<evidence type="ECO:0000313" key="6">
    <source>
        <dbReference type="EMBL" id="AIZ45196.1"/>
    </source>
</evidence>
<dbReference type="InterPro" id="IPR017871">
    <property type="entry name" value="ABC_transporter-like_CS"/>
</dbReference>
<dbReference type="GO" id="GO:0015833">
    <property type="term" value="P:peptide transport"/>
    <property type="evidence" value="ECO:0007669"/>
    <property type="project" value="InterPro"/>
</dbReference>
<evidence type="ECO:0000256" key="4">
    <source>
        <dbReference type="ARBA" id="ARBA00022840"/>
    </source>
</evidence>
<dbReference type="InterPro" id="IPR003439">
    <property type="entry name" value="ABC_transporter-like_ATP-bd"/>
</dbReference>
<dbReference type="Gene3D" id="3.40.50.300">
    <property type="entry name" value="P-loop containing nucleotide triphosphate hydrolases"/>
    <property type="match status" value="1"/>
</dbReference>
<keyword evidence="3" id="KW-0547">Nucleotide-binding</keyword>
<evidence type="ECO:0000256" key="1">
    <source>
        <dbReference type="ARBA" id="ARBA00005417"/>
    </source>
</evidence>
<dbReference type="STRING" id="1182571.QR90_08925"/>
<dbReference type="GO" id="GO:0005524">
    <property type="term" value="F:ATP binding"/>
    <property type="evidence" value="ECO:0007669"/>
    <property type="project" value="UniProtKB-KW"/>
</dbReference>
<dbReference type="GO" id="GO:0055085">
    <property type="term" value="P:transmembrane transport"/>
    <property type="evidence" value="ECO:0007669"/>
    <property type="project" value="UniProtKB-ARBA"/>
</dbReference>
<dbReference type="SMART" id="SM00382">
    <property type="entry name" value="AAA"/>
    <property type="match status" value="1"/>
</dbReference>
<protein>
    <recommendedName>
        <fullName evidence="5">ABC transporter domain-containing protein</fullName>
    </recommendedName>
</protein>
<dbReference type="FunFam" id="3.40.50.300:FF:000016">
    <property type="entry name" value="Oligopeptide ABC transporter ATP-binding component"/>
    <property type="match status" value="1"/>
</dbReference>
<keyword evidence="2" id="KW-0813">Transport</keyword>
<dbReference type="InterPro" id="IPR003593">
    <property type="entry name" value="AAA+_ATPase"/>
</dbReference>
<reference evidence="7" key="1">
    <citation type="submission" date="2014-11" db="EMBL/GenBank/DDBJ databases">
        <title>Hymenobacter sp. DG25B genome submission.</title>
        <authorList>
            <person name="Jung H.-Y."/>
            <person name="Kim M.K."/>
            <person name="Srinivasan S."/>
            <person name="Lim S."/>
        </authorList>
    </citation>
    <scope>NUCLEOTIDE SEQUENCE [LARGE SCALE GENOMIC DNA]</scope>
    <source>
        <strain evidence="7">DY59</strain>
    </source>
</reference>
<dbReference type="InterPro" id="IPR027417">
    <property type="entry name" value="P-loop_NTPase"/>
</dbReference>
<dbReference type="PROSITE" id="PS50893">
    <property type="entry name" value="ABC_TRANSPORTER_2"/>
    <property type="match status" value="1"/>
</dbReference>
<keyword evidence="4" id="KW-0067">ATP-binding</keyword>
<dbReference type="PANTHER" id="PTHR43776:SF7">
    <property type="entry name" value="D,D-DIPEPTIDE TRANSPORT ATP-BINDING PROTEIN DDPF-RELATED"/>
    <property type="match status" value="1"/>
</dbReference>
<evidence type="ECO:0000259" key="5">
    <source>
        <dbReference type="PROSITE" id="PS50893"/>
    </source>
</evidence>
<dbReference type="PANTHER" id="PTHR43776">
    <property type="entry name" value="TRANSPORT ATP-BINDING PROTEIN"/>
    <property type="match status" value="1"/>
</dbReference>
<dbReference type="AlphaFoldDB" id="A0A0A7KGC2"/>
<dbReference type="EMBL" id="CP010028">
    <property type="protein sequence ID" value="AIZ45196.1"/>
    <property type="molecule type" value="Genomic_DNA"/>
</dbReference>
<proteinExistence type="inferred from homology"/>
<dbReference type="SUPFAM" id="SSF52540">
    <property type="entry name" value="P-loop containing nucleoside triphosphate hydrolases"/>
    <property type="match status" value="1"/>
</dbReference>
<gene>
    <name evidence="6" type="ORF">QR90_08925</name>
</gene>
<sequence length="311" mass="34479">MAERLLVAENLTKTYRVGRSEVLALQQVNLTVCQGETLAVVGESGSGKTTLANLLLGMEVPTSGQLTYQGTPLPQKRSRALQRAIQFVQQNPMTTLNPRRSVRQSVRLGLQIHGLLPPAEHEQYLATLLTTVGLAPEYLNRFPEQLSGGQRQRVAIARALAARPTLLVLDEPTSALDVSVQAKVLGLLAQLREDFGLTYVFITHDLSVVRTMSSHVAVLYRGRLVEYGPTAELFAHPRHPYTRMLLASIPVVSPQEEALKPDWDWNAPVSSEISPTGCVFQHRCPFAQSECRQQPPLMPVERQQVACFFPR</sequence>
<evidence type="ECO:0000256" key="2">
    <source>
        <dbReference type="ARBA" id="ARBA00022448"/>
    </source>
</evidence>
<evidence type="ECO:0000313" key="7">
    <source>
        <dbReference type="Proteomes" id="UP000030634"/>
    </source>
</evidence>
<comment type="similarity">
    <text evidence="1">Belongs to the ABC transporter superfamily.</text>
</comment>
<organism evidence="6 7">
    <name type="scientific">Deinococcus radiopugnans</name>
    <dbReference type="NCBI Taxonomy" id="57497"/>
    <lineage>
        <taxon>Bacteria</taxon>
        <taxon>Thermotogati</taxon>
        <taxon>Deinococcota</taxon>
        <taxon>Deinococci</taxon>
        <taxon>Deinococcales</taxon>
        <taxon>Deinococcaceae</taxon>
        <taxon>Deinococcus</taxon>
    </lineage>
</organism>
<dbReference type="InterPro" id="IPR013563">
    <property type="entry name" value="Oligopep_ABC_C"/>
</dbReference>